<evidence type="ECO:0000313" key="3">
    <source>
        <dbReference type="EMBL" id="KJL35608.1"/>
    </source>
</evidence>
<keyword evidence="1" id="KW-0472">Membrane</keyword>
<evidence type="ECO:0000313" key="2">
    <source>
        <dbReference type="EMBL" id="HAN26028.1"/>
    </source>
</evidence>
<dbReference type="PATRIC" id="fig|400772.4.peg.2379"/>
<dbReference type="InterPro" id="IPR046671">
    <property type="entry name" value="DUF6541"/>
</dbReference>
<dbReference type="AlphaFoldDB" id="A0A0F0LR22"/>
<evidence type="ECO:0000313" key="5">
    <source>
        <dbReference type="Proteomes" id="UP000257479"/>
    </source>
</evidence>
<feature type="transmembrane region" description="Helical" evidence="1">
    <location>
        <begin position="499"/>
        <end position="521"/>
    </location>
</feature>
<sequence>MTAWFAVVPVVVGALAVVLIPGIAATLPVRMGLLSRVALAGPIGVMAIGVAGIVSQPLHLPFSAVSPIIVALVVAIVLFVTTRLLPGIRVRPDGVRVVWLLPVWILTALAVAVIALWQVPSPDLFSQAYDNNFHLAAIAHILSTGDASSLTLRSIIETGKTFAFYPSGWHSIVAATVQVTGATVPVAVNAAWIAVVAGIWLPGAAWLAQALVPRHPRGIVALVAFPLGAAFGAMPYALLSWGTLYPTFLGTALLPAGVAVVVLAVRAVVAERGPRRVAALLWGGGMSLTATAAIGFGQPRVLVSWAVLLLPFVLATAGSLVRAGWRRGGRSRRAVTWSLIGVVIALVVVAAVGFWYLVARLGLFARPLDDRLGGPQAKATQSVLDGLGQVLLQAWPTGPTVNFPAVLLAAVVVGGVLVALRTRGLRWIVVSYAVLALLFAASAGSDDVVTKLATALWYKDRYRIDSVLPVIGVTLATLGVLAATAWLRRADARGGGALALAGVVTATSGVALVAGGASASIGRVFAMPASHATEAIVSAAQIEFMTSRLPMIVPVGQRVIGDPWDGSGLSLLFGDREPVFPHVNGQWDPQRSLLALHLQDIRTDPAVCQALDALRVRYVLYNPHAFGGGDPSGNHFSGVHAAVEAGLFTPVATDGDTSLLEITQCGPLTTG</sequence>
<feature type="transmembrane region" description="Helical" evidence="1">
    <location>
        <begin position="190"/>
        <end position="212"/>
    </location>
</feature>
<accession>A0A0F0LR22</accession>
<proteinExistence type="predicted"/>
<feature type="transmembrane region" description="Helical" evidence="1">
    <location>
        <begin position="6"/>
        <end position="25"/>
    </location>
</feature>
<dbReference type="STRING" id="400772.RR49_02367"/>
<dbReference type="EMBL" id="JYIY01000078">
    <property type="protein sequence ID" value="KJL35608.1"/>
    <property type="molecule type" value="Genomic_DNA"/>
</dbReference>
<feature type="transmembrane region" description="Helical" evidence="1">
    <location>
        <begin position="466"/>
        <end position="487"/>
    </location>
</feature>
<name>A0A0F0LR22_9MICO</name>
<reference evidence="3 4" key="1">
    <citation type="submission" date="2015-02" db="EMBL/GenBank/DDBJ databases">
        <title>Draft genome sequences of ten Microbacterium spp. with emphasis on heavy metal contaminated environments.</title>
        <authorList>
            <person name="Corretto E."/>
        </authorList>
    </citation>
    <scope>NUCLEOTIDE SEQUENCE [LARGE SCALE GENOMIC DNA]</scope>
    <source>
        <strain evidence="3 4">DSM 18659</strain>
    </source>
</reference>
<feature type="transmembrane region" description="Helical" evidence="1">
    <location>
        <begin position="302"/>
        <end position="325"/>
    </location>
</feature>
<feature type="transmembrane region" description="Helical" evidence="1">
    <location>
        <begin position="401"/>
        <end position="420"/>
    </location>
</feature>
<feature type="transmembrane region" description="Helical" evidence="1">
    <location>
        <begin position="64"/>
        <end position="85"/>
    </location>
</feature>
<feature type="transmembrane region" description="Helical" evidence="1">
    <location>
        <begin position="244"/>
        <end position="265"/>
    </location>
</feature>
<feature type="transmembrane region" description="Helical" evidence="1">
    <location>
        <begin position="337"/>
        <end position="358"/>
    </location>
</feature>
<protein>
    <submittedName>
        <fullName evidence="3">Uncharacterized protein</fullName>
    </submittedName>
</protein>
<keyword evidence="4" id="KW-1185">Reference proteome</keyword>
<dbReference type="EMBL" id="DMNG01000276">
    <property type="protein sequence ID" value="HAN26028.1"/>
    <property type="molecule type" value="Genomic_DNA"/>
</dbReference>
<dbReference type="Pfam" id="PF20176">
    <property type="entry name" value="DUF6541"/>
    <property type="match status" value="1"/>
</dbReference>
<organism evidence="3 4">
    <name type="scientific">Microbacterium ginsengisoli</name>
    <dbReference type="NCBI Taxonomy" id="400772"/>
    <lineage>
        <taxon>Bacteria</taxon>
        <taxon>Bacillati</taxon>
        <taxon>Actinomycetota</taxon>
        <taxon>Actinomycetes</taxon>
        <taxon>Micrococcales</taxon>
        <taxon>Microbacteriaceae</taxon>
        <taxon>Microbacterium</taxon>
    </lineage>
</organism>
<feature type="transmembrane region" description="Helical" evidence="1">
    <location>
        <begin position="97"/>
        <end position="117"/>
    </location>
</feature>
<reference evidence="2 5" key="2">
    <citation type="journal article" date="2018" name="Nat. Biotechnol.">
        <title>A standardized bacterial taxonomy based on genome phylogeny substantially revises the tree of life.</title>
        <authorList>
            <person name="Parks D.H."/>
            <person name="Chuvochina M."/>
            <person name="Waite D.W."/>
            <person name="Rinke C."/>
            <person name="Skarshewski A."/>
            <person name="Chaumeil P.A."/>
            <person name="Hugenholtz P."/>
        </authorList>
    </citation>
    <scope>NUCLEOTIDE SEQUENCE [LARGE SCALE GENOMIC DNA]</scope>
    <source>
        <strain evidence="2">UBA9152</strain>
    </source>
</reference>
<dbReference type="Proteomes" id="UP000033451">
    <property type="component" value="Unassembled WGS sequence"/>
</dbReference>
<evidence type="ECO:0000256" key="1">
    <source>
        <dbReference type="SAM" id="Phobius"/>
    </source>
</evidence>
<feature type="transmembrane region" description="Helical" evidence="1">
    <location>
        <begin position="427"/>
        <end position="446"/>
    </location>
</feature>
<keyword evidence="1" id="KW-0812">Transmembrane</keyword>
<dbReference type="Proteomes" id="UP000257479">
    <property type="component" value="Unassembled WGS sequence"/>
</dbReference>
<feature type="transmembrane region" description="Helical" evidence="1">
    <location>
        <begin position="277"/>
        <end position="296"/>
    </location>
</feature>
<comment type="caution">
    <text evidence="3">The sequence shown here is derived from an EMBL/GenBank/DDBJ whole genome shotgun (WGS) entry which is preliminary data.</text>
</comment>
<feature type="transmembrane region" description="Helical" evidence="1">
    <location>
        <begin position="219"/>
        <end position="238"/>
    </location>
</feature>
<dbReference type="OrthoDB" id="3169698at2"/>
<keyword evidence="1" id="KW-1133">Transmembrane helix</keyword>
<evidence type="ECO:0000313" key="4">
    <source>
        <dbReference type="Proteomes" id="UP000033451"/>
    </source>
</evidence>
<gene>
    <name evidence="2" type="ORF">DCP95_15890</name>
    <name evidence="3" type="ORF">RR49_02367</name>
</gene>
<feature type="transmembrane region" description="Helical" evidence="1">
    <location>
        <begin position="37"/>
        <end position="58"/>
    </location>
</feature>
<dbReference type="RefSeq" id="WP_045248271.1">
    <property type="nucleotide sequence ID" value="NZ_JYIY01000078.1"/>
</dbReference>